<reference evidence="8" key="1">
    <citation type="journal article" date="2019" name="Int. J. Syst. Evol. Microbiol.">
        <title>The Global Catalogue of Microorganisms (GCM) 10K type strain sequencing project: providing services to taxonomists for standard genome sequencing and annotation.</title>
        <authorList>
            <consortium name="The Broad Institute Genomics Platform"/>
            <consortium name="The Broad Institute Genome Sequencing Center for Infectious Disease"/>
            <person name="Wu L."/>
            <person name="Ma J."/>
        </authorList>
    </citation>
    <scope>NUCLEOTIDE SEQUENCE [LARGE SCALE GENOMIC DNA]</scope>
    <source>
        <strain evidence="8">CGMCC 1.12750</strain>
    </source>
</reference>
<dbReference type="Proteomes" id="UP001596516">
    <property type="component" value="Unassembled WGS sequence"/>
</dbReference>
<evidence type="ECO:0000259" key="6">
    <source>
        <dbReference type="PROSITE" id="PS50893"/>
    </source>
</evidence>
<dbReference type="InterPro" id="IPR027417">
    <property type="entry name" value="P-loop_NTPase"/>
</dbReference>
<name>A0ABW2UHL2_9RHOB</name>
<dbReference type="InterPro" id="IPR050763">
    <property type="entry name" value="ABC_transporter_ATP-binding"/>
</dbReference>
<dbReference type="EMBL" id="JBHTFQ010000003">
    <property type="protein sequence ID" value="MFC7704149.1"/>
    <property type="molecule type" value="Genomic_DNA"/>
</dbReference>
<dbReference type="InterPro" id="IPR017871">
    <property type="entry name" value="ABC_transporter-like_CS"/>
</dbReference>
<feature type="domain" description="ABC transporter" evidence="6">
    <location>
        <begin position="16"/>
        <end position="246"/>
    </location>
</feature>
<keyword evidence="5 7" id="KW-0067">ATP-binding</keyword>
<dbReference type="Gene3D" id="3.40.50.300">
    <property type="entry name" value="P-loop containing nucleotide triphosphate hydrolases"/>
    <property type="match status" value="1"/>
</dbReference>
<sequence>MIPAGLTTDTPPPPALRVAGLSHAFGAVQALRDVSFDVPRGRFVALLGVNGAGKTTLFSLVTRLYDSTSGTIEVVGHDARRAPGAALARLGVVFQSRALDADLTLRQNLLYHAALHGIAPRQAGPRIDEVLALVNLSDKLHARVTTLSGGQQRRAEIARALLHRPELLLLDEATAGLDVRARADVLALVRGLVAEAGVSTLWATHVMEEINPDDQVVILHKGAVLAQGDARDLAENEDLGAAILRLAEAAP</sequence>
<dbReference type="RefSeq" id="WP_377401832.1">
    <property type="nucleotide sequence ID" value="NZ_JBHTFQ010000003.1"/>
</dbReference>
<dbReference type="SUPFAM" id="SSF52540">
    <property type="entry name" value="P-loop containing nucleoside triphosphate hydrolases"/>
    <property type="match status" value="1"/>
</dbReference>
<dbReference type="PANTHER" id="PTHR42711">
    <property type="entry name" value="ABC TRANSPORTER ATP-BINDING PROTEIN"/>
    <property type="match status" value="1"/>
</dbReference>
<keyword evidence="3" id="KW-0536">Nodulation</keyword>
<protein>
    <submittedName>
        <fullName evidence="7">ATP-binding cassette domain-containing protein</fullName>
    </submittedName>
</protein>
<dbReference type="PROSITE" id="PS00211">
    <property type="entry name" value="ABC_TRANSPORTER_1"/>
    <property type="match status" value="1"/>
</dbReference>
<dbReference type="InterPro" id="IPR003593">
    <property type="entry name" value="AAA+_ATPase"/>
</dbReference>
<keyword evidence="2" id="KW-0813">Transport</keyword>
<evidence type="ECO:0000256" key="1">
    <source>
        <dbReference type="ARBA" id="ARBA00005417"/>
    </source>
</evidence>
<comment type="caution">
    <text evidence="7">The sequence shown here is derived from an EMBL/GenBank/DDBJ whole genome shotgun (WGS) entry which is preliminary data.</text>
</comment>
<dbReference type="InterPro" id="IPR022467">
    <property type="entry name" value="ABC_transprt_ATP-bd_su_PQQ"/>
</dbReference>
<evidence type="ECO:0000256" key="2">
    <source>
        <dbReference type="ARBA" id="ARBA00022448"/>
    </source>
</evidence>
<dbReference type="InterPro" id="IPR003439">
    <property type="entry name" value="ABC_transporter-like_ATP-bd"/>
</dbReference>
<accession>A0ABW2UHL2</accession>
<keyword evidence="4" id="KW-0547">Nucleotide-binding</keyword>
<evidence type="ECO:0000256" key="4">
    <source>
        <dbReference type="ARBA" id="ARBA00022741"/>
    </source>
</evidence>
<dbReference type="NCBIfam" id="TIGR03864">
    <property type="entry name" value="PQQ_ABC_ATP"/>
    <property type="match status" value="1"/>
</dbReference>
<organism evidence="7 8">
    <name type="scientific">Plastorhodobacter daqingensis</name>
    <dbReference type="NCBI Taxonomy" id="1387281"/>
    <lineage>
        <taxon>Bacteria</taxon>
        <taxon>Pseudomonadati</taxon>
        <taxon>Pseudomonadota</taxon>
        <taxon>Alphaproteobacteria</taxon>
        <taxon>Rhodobacterales</taxon>
        <taxon>Paracoccaceae</taxon>
        <taxon>Plastorhodobacter</taxon>
    </lineage>
</organism>
<dbReference type="PROSITE" id="PS50893">
    <property type="entry name" value="ABC_TRANSPORTER_2"/>
    <property type="match status" value="1"/>
</dbReference>
<evidence type="ECO:0000256" key="5">
    <source>
        <dbReference type="ARBA" id="ARBA00022840"/>
    </source>
</evidence>
<dbReference type="PANTHER" id="PTHR42711:SF5">
    <property type="entry name" value="ABC TRANSPORTER ATP-BINDING PROTEIN NATA"/>
    <property type="match status" value="1"/>
</dbReference>
<proteinExistence type="inferred from homology"/>
<dbReference type="Pfam" id="PF00005">
    <property type="entry name" value="ABC_tran"/>
    <property type="match status" value="1"/>
</dbReference>
<dbReference type="GO" id="GO:0005524">
    <property type="term" value="F:ATP binding"/>
    <property type="evidence" value="ECO:0007669"/>
    <property type="project" value="UniProtKB-KW"/>
</dbReference>
<evidence type="ECO:0000256" key="3">
    <source>
        <dbReference type="ARBA" id="ARBA00022458"/>
    </source>
</evidence>
<keyword evidence="8" id="KW-1185">Reference proteome</keyword>
<evidence type="ECO:0000313" key="7">
    <source>
        <dbReference type="EMBL" id="MFC7704149.1"/>
    </source>
</evidence>
<dbReference type="SMART" id="SM00382">
    <property type="entry name" value="AAA"/>
    <property type="match status" value="1"/>
</dbReference>
<gene>
    <name evidence="7" type="ORF">ACFQXB_08085</name>
</gene>
<comment type="similarity">
    <text evidence="1">Belongs to the ABC transporter superfamily.</text>
</comment>
<evidence type="ECO:0000313" key="8">
    <source>
        <dbReference type="Proteomes" id="UP001596516"/>
    </source>
</evidence>